<evidence type="ECO:0000313" key="5">
    <source>
        <dbReference type="EMBL" id="PKV97492.1"/>
    </source>
</evidence>
<evidence type="ECO:0000256" key="3">
    <source>
        <dbReference type="RuleBase" id="RU000363"/>
    </source>
</evidence>
<dbReference type="PRINTS" id="PR00080">
    <property type="entry name" value="SDRFAMILY"/>
</dbReference>
<keyword evidence="6" id="KW-1185">Reference proteome</keyword>
<name>A0A2N3WUE9_9PSEU</name>
<comment type="caution">
    <text evidence="5">The sequence shown here is derived from an EMBL/GenBank/DDBJ whole genome shotgun (WGS) entry which is preliminary data.</text>
</comment>
<dbReference type="AlphaFoldDB" id="A0A2N3WUE9"/>
<dbReference type="InterPro" id="IPR051911">
    <property type="entry name" value="SDR_oxidoreductase"/>
</dbReference>
<dbReference type="RefSeq" id="WP_208637565.1">
    <property type="nucleotide sequence ID" value="NZ_PJMY01000003.1"/>
</dbReference>
<evidence type="ECO:0000256" key="1">
    <source>
        <dbReference type="ARBA" id="ARBA00006484"/>
    </source>
</evidence>
<gene>
    <name evidence="5" type="ORF">ATK30_8473</name>
</gene>
<proteinExistence type="inferred from homology"/>
<reference evidence="5 6" key="1">
    <citation type="submission" date="2017-12" db="EMBL/GenBank/DDBJ databases">
        <title>Sequencing the genomes of 1000 Actinobacteria strains.</title>
        <authorList>
            <person name="Klenk H.-P."/>
        </authorList>
    </citation>
    <scope>NUCLEOTIDE SEQUENCE [LARGE SCALE GENOMIC DNA]</scope>
    <source>
        <strain evidence="5 6">DSM 45165</strain>
    </source>
</reference>
<feature type="region of interest" description="Disordered" evidence="4">
    <location>
        <begin position="193"/>
        <end position="218"/>
    </location>
</feature>
<organism evidence="5 6">
    <name type="scientific">Amycolatopsis echigonensis</name>
    <dbReference type="NCBI Taxonomy" id="2576905"/>
    <lineage>
        <taxon>Bacteria</taxon>
        <taxon>Bacillati</taxon>
        <taxon>Actinomycetota</taxon>
        <taxon>Actinomycetes</taxon>
        <taxon>Pseudonocardiales</taxon>
        <taxon>Pseudonocardiaceae</taxon>
        <taxon>Amycolatopsis</taxon>
    </lineage>
</organism>
<dbReference type="PRINTS" id="PR00081">
    <property type="entry name" value="GDHRDH"/>
</dbReference>
<dbReference type="Proteomes" id="UP000233750">
    <property type="component" value="Unassembled WGS sequence"/>
</dbReference>
<dbReference type="InterPro" id="IPR002347">
    <property type="entry name" value="SDR_fam"/>
</dbReference>
<dbReference type="Pfam" id="PF00106">
    <property type="entry name" value="adh_short"/>
    <property type="match status" value="1"/>
</dbReference>
<dbReference type="GO" id="GO:0016491">
    <property type="term" value="F:oxidoreductase activity"/>
    <property type="evidence" value="ECO:0007669"/>
    <property type="project" value="UniProtKB-KW"/>
</dbReference>
<dbReference type="Gene3D" id="3.40.50.720">
    <property type="entry name" value="NAD(P)-binding Rossmann-like Domain"/>
    <property type="match status" value="1"/>
</dbReference>
<dbReference type="InterPro" id="IPR036291">
    <property type="entry name" value="NAD(P)-bd_dom_sf"/>
</dbReference>
<sequence>MTSAPRHCFVTGGSGGLGRPLVREALDRGDYVTRRPGGQNALPASPRLVVERRDLTRPAEVAAVIDRTQRARPVDVVVNNAGSAVVGAAEEMTPGEIRHQIEALLLAPLLITRAFLGPMRERGGRRIIQISSMGGQLGSPAHSAYHAGKRGLEGYTESVSREVADFGIHLTVAQLGGARTGFVPALRYTTETEPCRDNPVGRPRRSLQSLEDSDLPGDPAKIAALRYETTLQPNPSLRLSLGSDTCSAVQRCTHRTAEPP</sequence>
<accession>A0A2N3WUE9</accession>
<dbReference type="PANTHER" id="PTHR43976:SF16">
    <property type="entry name" value="SHORT-CHAIN DEHYDROGENASE_REDUCTASE FAMILY PROTEIN"/>
    <property type="match status" value="1"/>
</dbReference>
<evidence type="ECO:0000256" key="2">
    <source>
        <dbReference type="ARBA" id="ARBA00023002"/>
    </source>
</evidence>
<comment type="similarity">
    <text evidence="1 3">Belongs to the short-chain dehydrogenases/reductases (SDR) family.</text>
</comment>
<dbReference type="SUPFAM" id="SSF51735">
    <property type="entry name" value="NAD(P)-binding Rossmann-fold domains"/>
    <property type="match status" value="1"/>
</dbReference>
<evidence type="ECO:0000313" key="6">
    <source>
        <dbReference type="Proteomes" id="UP000233750"/>
    </source>
</evidence>
<protein>
    <submittedName>
        <fullName evidence="5">Short-subunit dehydrogenase</fullName>
    </submittedName>
</protein>
<keyword evidence="2" id="KW-0560">Oxidoreductase</keyword>
<evidence type="ECO:0000256" key="4">
    <source>
        <dbReference type="SAM" id="MobiDB-lite"/>
    </source>
</evidence>
<dbReference type="EMBL" id="PJMY01000003">
    <property type="protein sequence ID" value="PKV97492.1"/>
    <property type="molecule type" value="Genomic_DNA"/>
</dbReference>
<dbReference type="PANTHER" id="PTHR43976">
    <property type="entry name" value="SHORT CHAIN DEHYDROGENASE"/>
    <property type="match status" value="1"/>
</dbReference>